<feature type="transmembrane region" description="Helical" evidence="1">
    <location>
        <begin position="79"/>
        <end position="100"/>
    </location>
</feature>
<feature type="transmembrane region" description="Helical" evidence="1">
    <location>
        <begin position="416"/>
        <end position="437"/>
    </location>
</feature>
<accession>O58168</accession>
<feature type="transmembrane region" description="Helical" evidence="1">
    <location>
        <begin position="20"/>
        <end position="38"/>
    </location>
</feature>
<feature type="transmembrane region" description="Helical" evidence="1">
    <location>
        <begin position="243"/>
        <end position="261"/>
    </location>
</feature>
<feature type="transmembrane region" description="Helical" evidence="1">
    <location>
        <begin position="166"/>
        <end position="185"/>
    </location>
</feature>
<feature type="transmembrane region" description="Helical" evidence="1">
    <location>
        <begin position="298"/>
        <end position="315"/>
    </location>
</feature>
<name>O58168_PYRHO</name>
<protein>
    <recommendedName>
        <fullName evidence="4">Glycosyltransferase RgtA/B/C/D-like domain-containing protein</fullName>
    </recommendedName>
</protein>
<keyword evidence="1" id="KW-0812">Transmembrane</keyword>
<dbReference type="PIR" id="H71153">
    <property type="entry name" value="H71153"/>
</dbReference>
<dbReference type="Proteomes" id="UP000000752">
    <property type="component" value="Chromosome"/>
</dbReference>
<feature type="transmembrane region" description="Helical" evidence="1">
    <location>
        <begin position="219"/>
        <end position="236"/>
    </location>
</feature>
<dbReference type="eggNOG" id="arCOG03188">
    <property type="taxonomic scope" value="Archaea"/>
</dbReference>
<evidence type="ECO:0000313" key="2">
    <source>
        <dbReference type="EMBL" id="BAA29517.1"/>
    </source>
</evidence>
<proteinExistence type="predicted"/>
<organism evidence="2 3">
    <name type="scientific">Pyrococcus horikoshii (strain ATCC 700860 / DSM 12428 / JCM 9974 / NBRC 100139 / OT-3)</name>
    <dbReference type="NCBI Taxonomy" id="70601"/>
    <lineage>
        <taxon>Archaea</taxon>
        <taxon>Methanobacteriati</taxon>
        <taxon>Methanobacteriota</taxon>
        <taxon>Thermococci</taxon>
        <taxon>Thermococcales</taxon>
        <taxon>Thermococcaceae</taxon>
        <taxon>Pyrococcus</taxon>
    </lineage>
</organism>
<dbReference type="STRING" id="70601.gene:9377362"/>
<keyword evidence="1" id="KW-0472">Membrane</keyword>
<feature type="transmembrane region" description="Helical" evidence="1">
    <location>
        <begin position="351"/>
        <end position="374"/>
    </location>
</feature>
<evidence type="ECO:0008006" key="4">
    <source>
        <dbReference type="Google" id="ProtNLM"/>
    </source>
</evidence>
<sequence length="589" mass="67584">MVNLIVAQSCRDSNWSKIQIKMLILALIVIYLGSIFVLYDRRDPYTRPSVFYISASIILTSLAILSLNLNCNLDTGTKLVTFLFLLLVIFTFVISQYYLFPLVTGVDPWFHMKFNNDIVRTGRIPYSQSQYFGMYASSKVQYSRMPVFHILIVVMRYIESIDYKSAVMFSISLPQLLIVSMITYLLSRYIFKRSSGLNFLVVLITISAEHFIFMLRNPIPNSLGGVYLALVFWSLFKFLNEDISPKVYLLLLIFSFTLSITHSISTIAMFIALGSVFMLLMIHESILKSSRDASKKTFMLIILSGVVVYFWWTYISGHTPKILDILKTGLIATKLIRGYAVMKTKIHFFDLVIGVIPVIIYHILALIGIAILLFRRGIKEIVSDKILALTILIGGSYAVLGSIPRLLGFALLAHRWWYFSEMFLSVPVAIGVSNILIHKSKLIKLMGVITVAIYFTLTLTEPQYVSIDGMSYYEKDSFRYSLILSELQYTNFAKVHNITCVSSDEYYAYVLSILGMKTEEINDELLTRSFETVKCPVIGIRTYMLFHPIKVHQFVYKVPYNPLRILSPRVEWNKIYSSNALNVFRKIYI</sequence>
<gene>
    <name evidence="2" type="ordered locus">PH0431</name>
</gene>
<dbReference type="EMBL" id="BA000001">
    <property type="protein sequence ID" value="BAA29517.1"/>
    <property type="molecule type" value="Genomic_DNA"/>
</dbReference>
<dbReference type="KEGG" id="pho:PH0431"/>
<feature type="transmembrane region" description="Helical" evidence="1">
    <location>
        <begin position="197"/>
        <end position="213"/>
    </location>
</feature>
<keyword evidence="1" id="KW-1133">Transmembrane helix</keyword>
<reference evidence="2 3" key="1">
    <citation type="journal article" date="1998" name="DNA Res.">
        <title>Complete sequence and gene organization of the genome of a hyper-thermophilic archaebacterium, Pyrococcus horikoshii OT3.</title>
        <authorList>
            <person name="Kawarabayasi Y."/>
            <person name="Sawada M."/>
            <person name="Horikawa H."/>
            <person name="Haikawa Y."/>
            <person name="Hino Y."/>
            <person name="Yamamoto S."/>
            <person name="Sekine M."/>
            <person name="Baba S."/>
            <person name="Kosugi H."/>
            <person name="Hosoyama A."/>
            <person name="Nagai Y."/>
            <person name="Sakai M."/>
            <person name="Ogura K."/>
            <person name="Otuka R."/>
            <person name="Nakazawa H."/>
            <person name="Takamiya M."/>
            <person name="Ohfuku Y."/>
            <person name="Funahashi T."/>
            <person name="Tanaka T."/>
            <person name="Kudoh Y."/>
            <person name="Yamazaki J."/>
            <person name="Kushida N."/>
            <person name="Oguchi A."/>
            <person name="Aoki K."/>
            <person name="Nakamura Y."/>
            <person name="Robb T.F."/>
            <person name="Horikoshi K."/>
            <person name="Masuchi Y."/>
            <person name="Shizuya H."/>
            <person name="Kikuchi H."/>
        </authorList>
    </citation>
    <scope>NUCLEOTIDE SEQUENCE [LARGE SCALE GENOMIC DNA]</scope>
    <source>
        <strain evidence="3">ATCC 700860 / DSM 12428 / JCM 9974 / NBRC 100139 / OT-3</strain>
    </source>
</reference>
<dbReference type="EnsemblBacteria" id="BAA29517">
    <property type="protein sequence ID" value="BAA29517"/>
    <property type="gene ID" value="BAA29517"/>
</dbReference>
<feature type="transmembrane region" description="Helical" evidence="1">
    <location>
        <begin position="50"/>
        <end position="67"/>
    </location>
</feature>
<feature type="transmembrane region" description="Helical" evidence="1">
    <location>
        <begin position="386"/>
        <end position="404"/>
    </location>
</feature>
<evidence type="ECO:0000256" key="1">
    <source>
        <dbReference type="SAM" id="Phobius"/>
    </source>
</evidence>
<evidence type="ECO:0000313" key="3">
    <source>
        <dbReference type="Proteomes" id="UP000000752"/>
    </source>
</evidence>
<keyword evidence="3" id="KW-1185">Reference proteome</keyword>
<dbReference type="AlphaFoldDB" id="O58168"/>
<feature type="transmembrane region" description="Helical" evidence="1">
    <location>
        <begin position="267"/>
        <end position="286"/>
    </location>
</feature>